<comment type="caution">
    <text evidence="5">The sequence shown here is derived from an EMBL/GenBank/DDBJ whole genome shotgun (WGS) entry which is preliminary data.</text>
</comment>
<dbReference type="Pfam" id="PF00905">
    <property type="entry name" value="Transpeptidase"/>
    <property type="match status" value="1"/>
</dbReference>
<evidence type="ECO:0000256" key="1">
    <source>
        <dbReference type="ARBA" id="ARBA00004370"/>
    </source>
</evidence>
<dbReference type="Gene3D" id="3.30.450.330">
    <property type="match status" value="1"/>
</dbReference>
<reference evidence="5 6" key="1">
    <citation type="journal article" date="2016" name="Nat. Commun.">
        <title>Thousands of microbial genomes shed light on interconnected biogeochemical processes in an aquifer system.</title>
        <authorList>
            <person name="Anantharaman K."/>
            <person name="Brown C.T."/>
            <person name="Hug L.A."/>
            <person name="Sharon I."/>
            <person name="Castelle C.J."/>
            <person name="Probst A.J."/>
            <person name="Thomas B.C."/>
            <person name="Singh A."/>
            <person name="Wilkins M.J."/>
            <person name="Karaoz U."/>
            <person name="Brodie E.L."/>
            <person name="Williams K.H."/>
            <person name="Hubbard S.S."/>
            <person name="Banfield J.F."/>
        </authorList>
    </citation>
    <scope>NUCLEOTIDE SEQUENCE [LARGE SCALE GENOMIC DNA]</scope>
</reference>
<dbReference type="Gene3D" id="3.90.1310.10">
    <property type="entry name" value="Penicillin-binding protein 2a (Domain 2)"/>
    <property type="match status" value="1"/>
</dbReference>
<gene>
    <name evidence="5" type="ORF">A2639_01455</name>
</gene>
<dbReference type="Pfam" id="PF03717">
    <property type="entry name" value="PBP_dimer"/>
    <property type="match status" value="1"/>
</dbReference>
<name>A0A1G2HM16_9BACT</name>
<dbReference type="EMBL" id="MHOL01000010">
    <property type="protein sequence ID" value="OGZ62938.1"/>
    <property type="molecule type" value="Genomic_DNA"/>
</dbReference>
<dbReference type="GO" id="GO:0071555">
    <property type="term" value="P:cell wall organization"/>
    <property type="evidence" value="ECO:0007669"/>
    <property type="project" value="TreeGrafter"/>
</dbReference>
<organism evidence="5 6">
    <name type="scientific">Candidatus Staskawiczbacteria bacterium RIFCSPHIGHO2_01_FULL_34_27</name>
    <dbReference type="NCBI Taxonomy" id="1802199"/>
    <lineage>
        <taxon>Bacteria</taxon>
        <taxon>Candidatus Staskawicziibacteriota</taxon>
    </lineage>
</organism>
<evidence type="ECO:0000259" key="3">
    <source>
        <dbReference type="Pfam" id="PF00905"/>
    </source>
</evidence>
<dbReference type="InterPro" id="IPR036138">
    <property type="entry name" value="PBP_dimer_sf"/>
</dbReference>
<evidence type="ECO:0008006" key="7">
    <source>
        <dbReference type="Google" id="ProtNLM"/>
    </source>
</evidence>
<dbReference type="InterPro" id="IPR001460">
    <property type="entry name" value="PCN-bd_Tpept"/>
</dbReference>
<keyword evidence="2" id="KW-0472">Membrane</keyword>
<feature type="domain" description="Penicillin-binding protein transpeptidase" evidence="3">
    <location>
        <begin position="247"/>
        <end position="551"/>
    </location>
</feature>
<dbReference type="SUPFAM" id="SSF56601">
    <property type="entry name" value="beta-lactamase/transpeptidase-like"/>
    <property type="match status" value="1"/>
</dbReference>
<dbReference type="Gene3D" id="3.40.710.10">
    <property type="entry name" value="DD-peptidase/beta-lactamase superfamily"/>
    <property type="match status" value="1"/>
</dbReference>
<dbReference type="Proteomes" id="UP000178991">
    <property type="component" value="Unassembled WGS sequence"/>
</dbReference>
<evidence type="ECO:0000256" key="2">
    <source>
        <dbReference type="ARBA" id="ARBA00023136"/>
    </source>
</evidence>
<comment type="subcellular location">
    <subcellularLocation>
        <location evidence="1">Membrane</location>
    </subcellularLocation>
</comment>
<dbReference type="AlphaFoldDB" id="A0A1G2HM16"/>
<evidence type="ECO:0000259" key="4">
    <source>
        <dbReference type="Pfam" id="PF03717"/>
    </source>
</evidence>
<protein>
    <recommendedName>
        <fullName evidence="7">Penicillin-binding protein transpeptidase domain-containing protein</fullName>
    </recommendedName>
</protein>
<dbReference type="InterPro" id="IPR005311">
    <property type="entry name" value="PBP_dimer"/>
</dbReference>
<sequence>MKSWRRKLLLFLIFTLAAIIIGRLFYVQILNRKFYKSQALGQQTGFQEVEGSRGEIFFENSKETKGGSNSGETKSLAINKAKWVAFAVPSIIKDKDNFAKVLSESIGQEKEFILSKLRESDTYAVIKKELDKENVDKLKNLELEGLSFENLAARYYPQESLSAQVVGFLGGDNIGQYGIEGYYDNILKGKFGIKENKRGLGLINYDESEDSLNGSDLYLTIDYNIQFQAESLLLEAKKNINIDSGQIIVLKPDSGRILALANFPSFDPNKYSKESNFDIFQNSATQKIFEPGSVFKPFIMAMSLQEGKITPDTTFTDTGFVTIGPDTIHNFDRKLYGQQNMSGILEKSINTGAVFLSQTINHQTFLDYLDKLGFNNQTGIDLQGEVYSDNDILKNGSDFGFATASFGQGIEMTPIQLVQAFSVFANGGKTVKPYVVEKIVHGQDQVVTKPEISEQIISQKTASEVTTMMANVVERGFGNIAKIPGYYLAGKTGTAEVPIKDKKGYYSDRTIQSFIGFGPALKPQFLILVKLDNPKVTKSSLSATPIFKKLAQYIINYWQIPPDYTK</sequence>
<dbReference type="PANTHER" id="PTHR30627:SF1">
    <property type="entry name" value="PEPTIDOGLYCAN D,D-TRANSPEPTIDASE FTSI"/>
    <property type="match status" value="1"/>
</dbReference>
<accession>A0A1G2HM16</accession>
<evidence type="ECO:0000313" key="5">
    <source>
        <dbReference type="EMBL" id="OGZ62938.1"/>
    </source>
</evidence>
<dbReference type="PANTHER" id="PTHR30627">
    <property type="entry name" value="PEPTIDOGLYCAN D,D-TRANSPEPTIDASE"/>
    <property type="match status" value="1"/>
</dbReference>
<feature type="domain" description="Penicillin-binding protein dimerisation" evidence="4">
    <location>
        <begin position="73"/>
        <end position="197"/>
    </location>
</feature>
<dbReference type="InterPro" id="IPR050515">
    <property type="entry name" value="Beta-lactam/transpept"/>
</dbReference>
<dbReference type="SUPFAM" id="SSF56519">
    <property type="entry name" value="Penicillin binding protein dimerisation domain"/>
    <property type="match status" value="1"/>
</dbReference>
<dbReference type="GO" id="GO:0005886">
    <property type="term" value="C:plasma membrane"/>
    <property type="evidence" value="ECO:0007669"/>
    <property type="project" value="TreeGrafter"/>
</dbReference>
<evidence type="ECO:0000313" key="6">
    <source>
        <dbReference type="Proteomes" id="UP000178991"/>
    </source>
</evidence>
<dbReference type="GO" id="GO:0008658">
    <property type="term" value="F:penicillin binding"/>
    <property type="evidence" value="ECO:0007669"/>
    <property type="project" value="InterPro"/>
</dbReference>
<proteinExistence type="predicted"/>
<dbReference type="InterPro" id="IPR012338">
    <property type="entry name" value="Beta-lactam/transpept-like"/>
</dbReference>